<organism evidence="2 3">
    <name type="scientific">Panicum virgatum</name>
    <name type="common">Blackwell switchgrass</name>
    <dbReference type="NCBI Taxonomy" id="38727"/>
    <lineage>
        <taxon>Eukaryota</taxon>
        <taxon>Viridiplantae</taxon>
        <taxon>Streptophyta</taxon>
        <taxon>Embryophyta</taxon>
        <taxon>Tracheophyta</taxon>
        <taxon>Spermatophyta</taxon>
        <taxon>Magnoliopsida</taxon>
        <taxon>Liliopsida</taxon>
        <taxon>Poales</taxon>
        <taxon>Poaceae</taxon>
        <taxon>PACMAD clade</taxon>
        <taxon>Panicoideae</taxon>
        <taxon>Panicodae</taxon>
        <taxon>Paniceae</taxon>
        <taxon>Panicinae</taxon>
        <taxon>Panicum</taxon>
        <taxon>Panicum sect. Hiantes</taxon>
    </lineage>
</organism>
<feature type="region of interest" description="Disordered" evidence="1">
    <location>
        <begin position="34"/>
        <end position="103"/>
    </location>
</feature>
<dbReference type="AlphaFoldDB" id="A0A8T0T702"/>
<evidence type="ECO:0000313" key="3">
    <source>
        <dbReference type="Proteomes" id="UP000823388"/>
    </source>
</evidence>
<accession>A0A8T0T702</accession>
<dbReference type="EMBL" id="CM029044">
    <property type="protein sequence ID" value="KAG2607161.1"/>
    <property type="molecule type" value="Genomic_DNA"/>
</dbReference>
<proteinExistence type="predicted"/>
<protein>
    <submittedName>
        <fullName evidence="2">Uncharacterized protein</fullName>
    </submittedName>
</protein>
<keyword evidence="3" id="KW-1185">Reference proteome</keyword>
<gene>
    <name evidence="2" type="ORF">PVAP13_4NG197711</name>
</gene>
<dbReference type="Proteomes" id="UP000823388">
    <property type="component" value="Chromosome 4N"/>
</dbReference>
<name>A0A8T0T702_PANVG</name>
<reference evidence="2" key="1">
    <citation type="submission" date="2020-05" db="EMBL/GenBank/DDBJ databases">
        <title>WGS assembly of Panicum virgatum.</title>
        <authorList>
            <person name="Lovell J.T."/>
            <person name="Jenkins J."/>
            <person name="Shu S."/>
            <person name="Juenger T.E."/>
            <person name="Schmutz J."/>
        </authorList>
    </citation>
    <scope>NUCLEOTIDE SEQUENCE</scope>
    <source>
        <strain evidence="2">AP13</strain>
    </source>
</reference>
<evidence type="ECO:0000256" key="1">
    <source>
        <dbReference type="SAM" id="MobiDB-lite"/>
    </source>
</evidence>
<sequence length="103" mass="11400">MTMFSPLDVNANDTTAAIAIETCALLKSNLRSRCPPRPRRLPRRRPHREPLTCQLLPPADPQGLGPIIVDEDGRRQISDHHRHIYAPPAKDGGGGLQPANQLR</sequence>
<comment type="caution">
    <text evidence="2">The sequence shown here is derived from an EMBL/GenBank/DDBJ whole genome shotgun (WGS) entry which is preliminary data.</text>
</comment>
<evidence type="ECO:0000313" key="2">
    <source>
        <dbReference type="EMBL" id="KAG2607161.1"/>
    </source>
</evidence>
<feature type="compositionally biased region" description="Basic residues" evidence="1">
    <location>
        <begin position="34"/>
        <end position="47"/>
    </location>
</feature>